<sequence>MPKSMWMTISVFVVAVMATTVIDSTPSHVQERGRRSEVDKCCAKRIYTCLKDNGCIEQQTQCDGPCTVPEDCLDCCTMYTHCVANCIRDYEMPTEPADRGDPLRECHNSCKSSC</sequence>
<organism evidence="2">
    <name type="scientific">Conus tribblei</name>
    <name type="common">Tribble's cone</name>
    <name type="synonym">Splinoconus tribblei</name>
    <dbReference type="NCBI Taxonomy" id="101761"/>
    <lineage>
        <taxon>Eukaryota</taxon>
        <taxon>Metazoa</taxon>
        <taxon>Spiralia</taxon>
        <taxon>Lophotrochozoa</taxon>
        <taxon>Mollusca</taxon>
        <taxon>Gastropoda</taxon>
        <taxon>Caenogastropoda</taxon>
        <taxon>Neogastropoda</taxon>
        <taxon>Conoidea</taxon>
        <taxon>Conidae</taxon>
        <taxon>Conus</taxon>
        <taxon>Splinoconus</taxon>
    </lineage>
</organism>
<proteinExistence type="predicted"/>
<accession>A0A0C9S5Y6</accession>
<feature type="signal peptide" evidence="1">
    <location>
        <begin position="1"/>
        <end position="18"/>
    </location>
</feature>
<dbReference type="EMBL" id="GCJM01000014">
    <property type="protein sequence ID" value="JAG92864.1"/>
    <property type="molecule type" value="Transcribed_RNA"/>
</dbReference>
<dbReference type="AlphaFoldDB" id="A0A0C9S5Y6"/>
<protein>
    <submittedName>
        <fullName evidence="2">Ctr_97_N conopeptide</fullName>
    </submittedName>
</protein>
<name>A0A0C9S5Y6_CONTD</name>
<keyword evidence="1" id="KW-0732">Signal</keyword>
<evidence type="ECO:0000313" key="2">
    <source>
        <dbReference type="EMBL" id="JAG92864.1"/>
    </source>
</evidence>
<evidence type="ECO:0000256" key="1">
    <source>
        <dbReference type="SAM" id="SignalP"/>
    </source>
</evidence>
<feature type="chain" id="PRO_5002212862" evidence="1">
    <location>
        <begin position="19"/>
        <end position="114"/>
    </location>
</feature>
<reference evidence="2" key="1">
    <citation type="journal article" date="2015" name="Mar. Biotechnol.">
        <title>High conopeptide diversity in Conus tribblei revealed through analysis of venom duct transcriptome using two high-throughput sequencing platforms.</title>
        <authorList>
            <person name="Barghi N."/>
            <person name="Concepcion G.P."/>
            <person name="Olivera B.M."/>
            <person name="Lluisma A.O."/>
        </authorList>
    </citation>
    <scope>NUCLEOTIDE SEQUENCE</scope>
    <source>
        <tissue evidence="2">Venom duct</tissue>
    </source>
</reference>